<keyword evidence="3" id="KW-1185">Reference proteome</keyword>
<organism evidence="2 3">
    <name type="scientific">Polaromonas jejuensis</name>
    <dbReference type="NCBI Taxonomy" id="457502"/>
    <lineage>
        <taxon>Bacteria</taxon>
        <taxon>Pseudomonadati</taxon>
        <taxon>Pseudomonadota</taxon>
        <taxon>Betaproteobacteria</taxon>
        <taxon>Burkholderiales</taxon>
        <taxon>Comamonadaceae</taxon>
        <taxon>Polaromonas</taxon>
    </lineage>
</organism>
<dbReference type="Pfam" id="PF04993">
    <property type="entry name" value="TfoX_N"/>
    <property type="match status" value="1"/>
</dbReference>
<sequence>MTSPQNDFAIYCCELLSSVGPCTAKRMFGGFGISTGGLSIALIADLGKGEKLWLKADKDTRHLFEAAGCERFVYSVTRDGVKVAKSMNHYSAPEEAMESPGQMASWARLSLDCALKARKPGVKAPPTAPQKRLKKG</sequence>
<dbReference type="EMBL" id="JBHSMX010000059">
    <property type="protein sequence ID" value="MFC5522839.1"/>
    <property type="molecule type" value="Genomic_DNA"/>
</dbReference>
<evidence type="ECO:0000313" key="3">
    <source>
        <dbReference type="Proteomes" id="UP001596084"/>
    </source>
</evidence>
<dbReference type="SUPFAM" id="SSF159894">
    <property type="entry name" value="YgaC/TfoX-N like"/>
    <property type="match status" value="1"/>
</dbReference>
<evidence type="ECO:0000259" key="1">
    <source>
        <dbReference type="Pfam" id="PF04993"/>
    </source>
</evidence>
<proteinExistence type="predicted"/>
<accession>A0ABW0QD45</accession>
<protein>
    <submittedName>
        <fullName evidence="2">TfoX/Sxy family protein</fullName>
    </submittedName>
</protein>
<comment type="caution">
    <text evidence="2">The sequence shown here is derived from an EMBL/GenBank/DDBJ whole genome shotgun (WGS) entry which is preliminary data.</text>
</comment>
<feature type="domain" description="TfoX N-terminal" evidence="1">
    <location>
        <begin position="14"/>
        <end position="114"/>
    </location>
</feature>
<reference evidence="3" key="1">
    <citation type="journal article" date="2019" name="Int. J. Syst. Evol. Microbiol.">
        <title>The Global Catalogue of Microorganisms (GCM) 10K type strain sequencing project: providing services to taxonomists for standard genome sequencing and annotation.</title>
        <authorList>
            <consortium name="The Broad Institute Genomics Platform"/>
            <consortium name="The Broad Institute Genome Sequencing Center for Infectious Disease"/>
            <person name="Wu L."/>
            <person name="Ma J."/>
        </authorList>
    </citation>
    <scope>NUCLEOTIDE SEQUENCE [LARGE SCALE GENOMIC DNA]</scope>
    <source>
        <strain evidence="3">CGMCC 4.7277</strain>
    </source>
</reference>
<evidence type="ECO:0000313" key="2">
    <source>
        <dbReference type="EMBL" id="MFC5522839.1"/>
    </source>
</evidence>
<dbReference type="Proteomes" id="UP001596084">
    <property type="component" value="Unassembled WGS sequence"/>
</dbReference>
<name>A0ABW0QD45_9BURK</name>
<gene>
    <name evidence="2" type="ORF">ACFPP7_18275</name>
</gene>
<dbReference type="InterPro" id="IPR007076">
    <property type="entry name" value="TfoX_N"/>
</dbReference>
<dbReference type="RefSeq" id="WP_068835782.1">
    <property type="nucleotide sequence ID" value="NZ_JBHSMX010000059.1"/>
</dbReference>
<dbReference type="Gene3D" id="3.30.1460.30">
    <property type="entry name" value="YgaC/TfoX-N like chaperone"/>
    <property type="match status" value="1"/>
</dbReference>